<proteinExistence type="predicted"/>
<dbReference type="Proteomes" id="UP001279410">
    <property type="component" value="Unassembled WGS sequence"/>
</dbReference>
<dbReference type="GO" id="GO:0032266">
    <property type="term" value="F:phosphatidylinositol-3-phosphate binding"/>
    <property type="evidence" value="ECO:0007669"/>
    <property type="project" value="TreeGrafter"/>
</dbReference>
<name>A0AAD3R1N0_LATJO</name>
<dbReference type="GO" id="GO:0070273">
    <property type="term" value="F:phosphatidylinositol-4-phosphate binding"/>
    <property type="evidence" value="ECO:0007669"/>
    <property type="project" value="TreeGrafter"/>
</dbReference>
<dbReference type="GO" id="GO:0043325">
    <property type="term" value="F:phosphatidylinositol-3,4-bisphosphate binding"/>
    <property type="evidence" value="ECO:0007669"/>
    <property type="project" value="TreeGrafter"/>
</dbReference>
<gene>
    <name evidence="1" type="ORF">AKAME5_002815300</name>
</gene>
<dbReference type="GO" id="GO:0005546">
    <property type="term" value="F:phosphatidylinositol-4,5-bisphosphate binding"/>
    <property type="evidence" value="ECO:0007669"/>
    <property type="project" value="TreeGrafter"/>
</dbReference>
<dbReference type="AlphaFoldDB" id="A0AAD3R1N0"/>
<protein>
    <submittedName>
        <fullName evidence="1">SEC14 domain and spectrin repeat-containing protein 1</fullName>
    </submittedName>
</protein>
<sequence length="137" mass="15568">MCSSRGVETKCISEKPDRFWDKKVTLLLLKEKTRWALVESPGCFRTKLRVILVSANKLTRYIEPCQLTDDFGGSLDYDHSDWLNKRLVFEKFTKESTSLLDELSIINDGDKGSSVDKDKSADCALLPSFDPETVLQT</sequence>
<accession>A0AAD3R1N0</accession>
<dbReference type="GO" id="GO:0010314">
    <property type="term" value="F:phosphatidylinositol-5-phosphate binding"/>
    <property type="evidence" value="ECO:0007669"/>
    <property type="project" value="TreeGrafter"/>
</dbReference>
<feature type="non-terminal residue" evidence="1">
    <location>
        <position position="137"/>
    </location>
</feature>
<dbReference type="EMBL" id="BRZM01003706">
    <property type="protein sequence ID" value="GLD51705.1"/>
    <property type="molecule type" value="Genomic_DNA"/>
</dbReference>
<keyword evidence="2" id="KW-1185">Reference proteome</keyword>
<organism evidence="1 2">
    <name type="scientific">Lates japonicus</name>
    <name type="common">Japanese lates</name>
    <dbReference type="NCBI Taxonomy" id="270547"/>
    <lineage>
        <taxon>Eukaryota</taxon>
        <taxon>Metazoa</taxon>
        <taxon>Chordata</taxon>
        <taxon>Craniata</taxon>
        <taxon>Vertebrata</taxon>
        <taxon>Euteleostomi</taxon>
        <taxon>Actinopterygii</taxon>
        <taxon>Neopterygii</taxon>
        <taxon>Teleostei</taxon>
        <taxon>Neoteleostei</taxon>
        <taxon>Acanthomorphata</taxon>
        <taxon>Carangaria</taxon>
        <taxon>Carangaria incertae sedis</taxon>
        <taxon>Centropomidae</taxon>
        <taxon>Lates</taxon>
    </lineage>
</organism>
<comment type="caution">
    <text evidence="1">The sequence shown here is derived from an EMBL/GenBank/DDBJ whole genome shotgun (WGS) entry which is preliminary data.</text>
</comment>
<dbReference type="GO" id="GO:0080025">
    <property type="term" value="F:phosphatidylinositol-3,5-bisphosphate binding"/>
    <property type="evidence" value="ECO:0007669"/>
    <property type="project" value="TreeGrafter"/>
</dbReference>
<dbReference type="PANTHER" id="PTHR46607:SF1">
    <property type="entry name" value="SEC14 DOMAIN AND SPECTRIN REPEAT-CONTAINING PROTEIN 1"/>
    <property type="match status" value="1"/>
</dbReference>
<dbReference type="PANTHER" id="PTHR46607">
    <property type="entry name" value="SEC14 DOMAIN AND SPECTRIN REPEAT-CONTAINING PROTEIN 1"/>
    <property type="match status" value="1"/>
</dbReference>
<reference evidence="1" key="1">
    <citation type="submission" date="2022-08" db="EMBL/GenBank/DDBJ databases">
        <title>Genome sequencing of akame (Lates japonicus).</title>
        <authorList>
            <person name="Hashiguchi Y."/>
            <person name="Takahashi H."/>
        </authorList>
    </citation>
    <scope>NUCLEOTIDE SEQUENCE</scope>
    <source>
        <strain evidence="1">Kochi</strain>
    </source>
</reference>
<evidence type="ECO:0000313" key="2">
    <source>
        <dbReference type="Proteomes" id="UP001279410"/>
    </source>
</evidence>
<evidence type="ECO:0000313" key="1">
    <source>
        <dbReference type="EMBL" id="GLD51705.1"/>
    </source>
</evidence>